<accession>A0A1I7WXD8</accession>
<feature type="transmembrane region" description="Helical" evidence="1">
    <location>
        <begin position="26"/>
        <end position="48"/>
    </location>
</feature>
<reference evidence="3" key="1">
    <citation type="submission" date="2016-11" db="UniProtKB">
        <authorList>
            <consortium name="WormBaseParasite"/>
        </authorList>
    </citation>
    <scope>IDENTIFICATION</scope>
</reference>
<evidence type="ECO:0000313" key="3">
    <source>
        <dbReference type="WBParaSite" id="Hba_09827"/>
    </source>
</evidence>
<dbReference type="Proteomes" id="UP000095283">
    <property type="component" value="Unplaced"/>
</dbReference>
<keyword evidence="1" id="KW-0812">Transmembrane</keyword>
<organism evidence="2 3">
    <name type="scientific">Heterorhabditis bacteriophora</name>
    <name type="common">Entomopathogenic nematode worm</name>
    <dbReference type="NCBI Taxonomy" id="37862"/>
    <lineage>
        <taxon>Eukaryota</taxon>
        <taxon>Metazoa</taxon>
        <taxon>Ecdysozoa</taxon>
        <taxon>Nematoda</taxon>
        <taxon>Chromadorea</taxon>
        <taxon>Rhabditida</taxon>
        <taxon>Rhabditina</taxon>
        <taxon>Rhabditomorpha</taxon>
        <taxon>Strongyloidea</taxon>
        <taxon>Heterorhabditidae</taxon>
        <taxon>Heterorhabditis</taxon>
    </lineage>
</organism>
<protein>
    <submittedName>
        <fullName evidence="3">Transmembrane protein</fullName>
    </submittedName>
</protein>
<sequence length="89" mass="10706">MLIKCKTQYEQLKYIDISLLRCNARIIILTLINLNMMFLSIPFCSYLIEICEYKNNQLQIIVYQLSKVENISKHHTNNWQFILHLLTKE</sequence>
<keyword evidence="1" id="KW-0472">Membrane</keyword>
<proteinExistence type="predicted"/>
<name>A0A1I7WXD8_HETBA</name>
<keyword evidence="2" id="KW-1185">Reference proteome</keyword>
<keyword evidence="1" id="KW-1133">Transmembrane helix</keyword>
<dbReference type="AlphaFoldDB" id="A0A1I7WXD8"/>
<evidence type="ECO:0000313" key="2">
    <source>
        <dbReference type="Proteomes" id="UP000095283"/>
    </source>
</evidence>
<evidence type="ECO:0000256" key="1">
    <source>
        <dbReference type="SAM" id="Phobius"/>
    </source>
</evidence>
<dbReference type="WBParaSite" id="Hba_09827">
    <property type="protein sequence ID" value="Hba_09827"/>
    <property type="gene ID" value="Hba_09827"/>
</dbReference>